<dbReference type="InterPro" id="IPR037138">
    <property type="entry name" value="His_deacetylse_dom_sf"/>
</dbReference>
<keyword evidence="5" id="KW-0862">Zinc</keyword>
<evidence type="ECO:0000256" key="5">
    <source>
        <dbReference type="ARBA" id="ARBA00022833"/>
    </source>
</evidence>
<dbReference type="GO" id="GO:0004407">
    <property type="term" value="F:histone deacetylase activity"/>
    <property type="evidence" value="ECO:0007669"/>
    <property type="project" value="TreeGrafter"/>
</dbReference>
<evidence type="ECO:0000256" key="2">
    <source>
        <dbReference type="ARBA" id="ARBA00005947"/>
    </source>
</evidence>
<evidence type="ECO:0000313" key="7">
    <source>
        <dbReference type="EMBL" id="ADI22476.1"/>
    </source>
</evidence>
<feature type="domain" description="Histone deacetylase" evidence="6">
    <location>
        <begin position="38"/>
        <end position="331"/>
    </location>
</feature>
<comment type="similarity">
    <text evidence="2">Belongs to the histone deacetylase family.</text>
</comment>
<dbReference type="PRINTS" id="PR01270">
    <property type="entry name" value="HDASUPER"/>
</dbReference>
<dbReference type="GO" id="GO:0046872">
    <property type="term" value="F:metal ion binding"/>
    <property type="evidence" value="ECO:0007669"/>
    <property type="project" value="UniProtKB-KW"/>
</dbReference>
<proteinExistence type="inferred from homology"/>
<dbReference type="InterPro" id="IPR000286">
    <property type="entry name" value="HDACs"/>
</dbReference>
<dbReference type="Pfam" id="PF00850">
    <property type="entry name" value="Hist_deacetyl"/>
    <property type="match status" value="1"/>
</dbReference>
<dbReference type="GO" id="GO:0040029">
    <property type="term" value="P:epigenetic regulation of gene expression"/>
    <property type="evidence" value="ECO:0007669"/>
    <property type="project" value="TreeGrafter"/>
</dbReference>
<evidence type="ECO:0000256" key="3">
    <source>
        <dbReference type="ARBA" id="ARBA00022723"/>
    </source>
</evidence>
<dbReference type="InterPro" id="IPR023696">
    <property type="entry name" value="Ureohydrolase_dom_sf"/>
</dbReference>
<dbReference type="InterPro" id="IPR023801">
    <property type="entry name" value="His_deacetylse_dom"/>
</dbReference>
<accession>E7C4V2</accession>
<evidence type="ECO:0000259" key="6">
    <source>
        <dbReference type="Pfam" id="PF00850"/>
    </source>
</evidence>
<dbReference type="SUPFAM" id="SSF52768">
    <property type="entry name" value="Arginase/deacetylase"/>
    <property type="match status" value="1"/>
</dbReference>
<dbReference type="PANTHER" id="PTHR10625:SF17">
    <property type="entry name" value="HISTONE DEACETYLASE 8"/>
    <property type="match status" value="1"/>
</dbReference>
<organism evidence="7">
    <name type="scientific">uncultured gamma proteobacterium HF0500_07A21</name>
    <dbReference type="NCBI Taxonomy" id="723573"/>
    <lineage>
        <taxon>Bacteria</taxon>
        <taxon>Pseudomonadati</taxon>
        <taxon>Pseudomonadota</taxon>
        <taxon>Gammaproteobacteria</taxon>
        <taxon>environmental samples</taxon>
    </lineage>
</organism>
<sequence>MNDETMRVYWHDDCMLHDGGDSVLENEPPPCIVLPEPHVETAMRILNIKGMLETGPLKDRIDLRIGRHATDGEILTFHTPAYLEEIKAANANPKPVRIDGGGTVVADGTFEAAMAAAGTTLDAMDAVVNEPGGPVYSLVRPPGHHAQPTMGDGNCIYNNVALAVESARSQGVEKIAVIDWDVHHGNGTQAGFYDRSDVLTISIHMNHGSWGPNHPELGLVEEIGSGAGIGFNRNVPLPYGVGNSCYEAILADLVTPLIDEFAPTVIVIAAGVDANAFDPNGRMVVTMDGFRRLGLIARDLAARHCDGRLLLVQEGGYSPTYTAYSAQGMIEGVLGLKEGLLIDPIAYYPDRSEHGLAVLPEIRSAWERAIASA</sequence>
<dbReference type="Gene3D" id="3.40.800.20">
    <property type="entry name" value="Histone deacetylase domain"/>
    <property type="match status" value="1"/>
</dbReference>
<keyword evidence="3" id="KW-0479">Metal-binding</keyword>
<reference evidence="7" key="1">
    <citation type="submission" date="2010-01" db="EMBL/GenBank/DDBJ databases">
        <title>Genome fragments of uncultured bacteria from the North Pacific subtropical Gyre.</title>
        <authorList>
            <person name="Pham V.D."/>
            <person name="Delong E.F."/>
        </authorList>
    </citation>
    <scope>NUCLEOTIDE SEQUENCE</scope>
</reference>
<dbReference type="PANTHER" id="PTHR10625">
    <property type="entry name" value="HISTONE DEACETYLASE HDAC1-RELATED"/>
    <property type="match status" value="1"/>
</dbReference>
<comment type="cofactor">
    <cofactor evidence="1">
        <name>Zn(2+)</name>
        <dbReference type="ChEBI" id="CHEBI:29105"/>
    </cofactor>
</comment>
<protein>
    <submittedName>
        <fullName evidence="7">Deacetylases, including yeast histone deacetylase and acetoin utilization protein</fullName>
    </submittedName>
</protein>
<name>E7C4V2_9GAMM</name>
<dbReference type="EMBL" id="GU567987">
    <property type="protein sequence ID" value="ADI22476.1"/>
    <property type="molecule type" value="Genomic_DNA"/>
</dbReference>
<dbReference type="AlphaFoldDB" id="E7C4V2"/>
<keyword evidence="4" id="KW-0378">Hydrolase</keyword>
<evidence type="ECO:0000256" key="4">
    <source>
        <dbReference type="ARBA" id="ARBA00022801"/>
    </source>
</evidence>
<dbReference type="GO" id="GO:0016787">
    <property type="term" value="F:hydrolase activity"/>
    <property type="evidence" value="ECO:0007669"/>
    <property type="project" value="UniProtKB-KW"/>
</dbReference>
<dbReference type="CDD" id="cd09996">
    <property type="entry name" value="HDAC_classII_1"/>
    <property type="match status" value="1"/>
</dbReference>
<evidence type="ECO:0000256" key="1">
    <source>
        <dbReference type="ARBA" id="ARBA00001947"/>
    </source>
</evidence>